<evidence type="ECO:0000313" key="3">
    <source>
        <dbReference type="WBParaSite" id="SVE_0316900.1"/>
    </source>
</evidence>
<reference evidence="3" key="2">
    <citation type="submission" date="2015-08" db="UniProtKB">
        <authorList>
            <consortium name="WormBaseParasite"/>
        </authorList>
    </citation>
    <scope>IDENTIFICATION</scope>
</reference>
<name>A0A0K0F2Y9_STRVS</name>
<keyword evidence="1" id="KW-0732">Signal</keyword>
<proteinExistence type="predicted"/>
<dbReference type="Proteomes" id="UP000035680">
    <property type="component" value="Unassembled WGS sequence"/>
</dbReference>
<dbReference type="WBParaSite" id="SVE_0316900.1">
    <property type="protein sequence ID" value="SVE_0316900.1"/>
    <property type="gene ID" value="SVE_0316900"/>
</dbReference>
<protein>
    <submittedName>
        <fullName evidence="3">Uncharacterized protein</fullName>
    </submittedName>
</protein>
<feature type="chain" id="PRO_5005329074" evidence="1">
    <location>
        <begin position="26"/>
        <end position="82"/>
    </location>
</feature>
<feature type="signal peptide" evidence="1">
    <location>
        <begin position="1"/>
        <end position="25"/>
    </location>
</feature>
<evidence type="ECO:0000256" key="1">
    <source>
        <dbReference type="SAM" id="SignalP"/>
    </source>
</evidence>
<accession>A0A0K0F2Y9</accession>
<reference evidence="2" key="1">
    <citation type="submission" date="2014-07" db="EMBL/GenBank/DDBJ databases">
        <authorList>
            <person name="Martin A.A"/>
            <person name="De Silva N."/>
        </authorList>
    </citation>
    <scope>NUCLEOTIDE SEQUENCE</scope>
</reference>
<sequence length="82" mass="9097">MISIVLKEIVVQLIILFLLEEESLLYPLFAIRPVSPGGTELDNPNISTADVSLDPKTPSVDAATEKNVPWKIHLISMYIVHV</sequence>
<organism evidence="2 3">
    <name type="scientific">Strongyloides venezuelensis</name>
    <name type="common">Threadworm</name>
    <dbReference type="NCBI Taxonomy" id="75913"/>
    <lineage>
        <taxon>Eukaryota</taxon>
        <taxon>Metazoa</taxon>
        <taxon>Ecdysozoa</taxon>
        <taxon>Nematoda</taxon>
        <taxon>Chromadorea</taxon>
        <taxon>Rhabditida</taxon>
        <taxon>Tylenchina</taxon>
        <taxon>Panagrolaimomorpha</taxon>
        <taxon>Strongyloidoidea</taxon>
        <taxon>Strongyloididae</taxon>
        <taxon>Strongyloides</taxon>
    </lineage>
</organism>
<evidence type="ECO:0000313" key="2">
    <source>
        <dbReference type="Proteomes" id="UP000035680"/>
    </source>
</evidence>
<keyword evidence="2" id="KW-1185">Reference proteome</keyword>
<dbReference type="AlphaFoldDB" id="A0A0K0F2Y9"/>